<dbReference type="SUPFAM" id="SSF55469">
    <property type="entry name" value="FMN-dependent nitroreductase-like"/>
    <property type="match status" value="1"/>
</dbReference>
<evidence type="ECO:0000313" key="2">
    <source>
        <dbReference type="EMBL" id="GIJ71280.1"/>
    </source>
</evidence>
<feature type="signal peptide" evidence="1">
    <location>
        <begin position="1"/>
        <end position="20"/>
    </location>
</feature>
<evidence type="ECO:0000313" key="3">
    <source>
        <dbReference type="Proteomes" id="UP000635606"/>
    </source>
</evidence>
<keyword evidence="3" id="KW-1185">Reference proteome</keyword>
<accession>A0A8J3ZZC8</accession>
<dbReference type="EMBL" id="BOPH01000088">
    <property type="protein sequence ID" value="GIJ71280.1"/>
    <property type="molecule type" value="Genomic_DNA"/>
</dbReference>
<name>A0A8J3ZZC8_9ACTN</name>
<dbReference type="Proteomes" id="UP000635606">
    <property type="component" value="Unassembled WGS sequence"/>
</dbReference>
<dbReference type="PANTHER" id="PTHR23026">
    <property type="entry name" value="NADPH NITROREDUCTASE"/>
    <property type="match status" value="1"/>
</dbReference>
<comment type="caution">
    <text evidence="2">The sequence shown here is derived from an EMBL/GenBank/DDBJ whole genome shotgun (WGS) entry which is preliminary data.</text>
</comment>
<gene>
    <name evidence="2" type="ORF">Voc01_061970</name>
</gene>
<reference evidence="2" key="1">
    <citation type="submission" date="2021-01" db="EMBL/GenBank/DDBJ databases">
        <title>Whole genome shotgun sequence of Virgisporangium ochraceum NBRC 16418.</title>
        <authorList>
            <person name="Komaki H."/>
            <person name="Tamura T."/>
        </authorList>
    </citation>
    <scope>NUCLEOTIDE SEQUENCE</scope>
    <source>
        <strain evidence="2">NBRC 16418</strain>
    </source>
</reference>
<evidence type="ECO:0008006" key="4">
    <source>
        <dbReference type="Google" id="ProtNLM"/>
    </source>
</evidence>
<dbReference type="Gene3D" id="3.40.109.10">
    <property type="entry name" value="NADH Oxidase"/>
    <property type="match status" value="1"/>
</dbReference>
<dbReference type="InterPro" id="IPR000415">
    <property type="entry name" value="Nitroreductase-like"/>
</dbReference>
<dbReference type="GO" id="GO:0016491">
    <property type="term" value="F:oxidoreductase activity"/>
    <property type="evidence" value="ECO:0007669"/>
    <property type="project" value="InterPro"/>
</dbReference>
<protein>
    <recommendedName>
        <fullName evidence="4">Nitroreductase</fullName>
    </recommendedName>
</protein>
<sequence length="320" mass="34419">MRQATRSRSALMSYLASATAAPSVHNTQPWLFHPHREGIDVYADRDRQLAVIDPDGRELTLSVGAAVFNLRLAMMRDGRLPQLRVAPDPDAPDLLARVVPGGPVRPSATVLALAGAVTRRRSNRGPFADLAVPVRVREELVAAAAAEGAVLVMTGPGGRRVVLGMVTDADRYWCADADYRRELAEWTRPAPGRRDGIATAALGPRSDTLPLRDLGLTRPDAVRPTATFEETSTIAVLYTADTPAGWLRAGQALQRVLLTATVRGLSATLLTQSLELDRLRDRLSDPATGRAAQAIVRFGFSRQTPAASARRPLSDVLTTG</sequence>
<proteinExistence type="predicted"/>
<evidence type="ECO:0000256" key="1">
    <source>
        <dbReference type="SAM" id="SignalP"/>
    </source>
</evidence>
<keyword evidence="1" id="KW-0732">Signal</keyword>
<organism evidence="2 3">
    <name type="scientific">Virgisporangium ochraceum</name>
    <dbReference type="NCBI Taxonomy" id="65505"/>
    <lineage>
        <taxon>Bacteria</taxon>
        <taxon>Bacillati</taxon>
        <taxon>Actinomycetota</taxon>
        <taxon>Actinomycetes</taxon>
        <taxon>Micromonosporales</taxon>
        <taxon>Micromonosporaceae</taxon>
        <taxon>Virgisporangium</taxon>
    </lineage>
</organism>
<dbReference type="PANTHER" id="PTHR23026:SF123">
    <property type="entry name" value="NAD(P)H NITROREDUCTASE RV3131-RELATED"/>
    <property type="match status" value="1"/>
</dbReference>
<dbReference type="AlphaFoldDB" id="A0A8J3ZZC8"/>
<dbReference type="NCBIfam" id="NF047509">
    <property type="entry name" value="Rv3131_FMN_oxido"/>
    <property type="match status" value="1"/>
</dbReference>
<dbReference type="InterPro" id="IPR050627">
    <property type="entry name" value="Nitroreductase/BluB"/>
</dbReference>
<feature type="chain" id="PRO_5035226229" description="Nitroreductase" evidence="1">
    <location>
        <begin position="21"/>
        <end position="320"/>
    </location>
</feature>